<dbReference type="InterPro" id="IPR001387">
    <property type="entry name" value="Cro/C1-type_HTH"/>
</dbReference>
<comment type="caution">
    <text evidence="3">The sequence shown here is derived from an EMBL/GenBank/DDBJ whole genome shotgun (WGS) entry which is preliminary data.</text>
</comment>
<dbReference type="AlphaFoldDB" id="A0A927ZS47"/>
<dbReference type="SUPFAM" id="SSF47413">
    <property type="entry name" value="lambda repressor-like DNA-binding domains"/>
    <property type="match status" value="1"/>
</dbReference>
<reference evidence="3" key="1">
    <citation type="submission" date="2019-04" db="EMBL/GenBank/DDBJ databases">
        <title>Evolution of Biomass-Degrading Anaerobic Consortia Revealed by Metagenomics.</title>
        <authorList>
            <person name="Peng X."/>
        </authorList>
    </citation>
    <scope>NUCLEOTIDE SEQUENCE</scope>
    <source>
        <strain evidence="3">SIG240</strain>
    </source>
</reference>
<evidence type="ECO:0000313" key="4">
    <source>
        <dbReference type="Proteomes" id="UP000761380"/>
    </source>
</evidence>
<evidence type="ECO:0000256" key="1">
    <source>
        <dbReference type="SAM" id="MobiDB-lite"/>
    </source>
</evidence>
<dbReference type="GO" id="GO:0003677">
    <property type="term" value="F:DNA binding"/>
    <property type="evidence" value="ECO:0007669"/>
    <property type="project" value="InterPro"/>
</dbReference>
<evidence type="ECO:0000259" key="2">
    <source>
        <dbReference type="PROSITE" id="PS50943"/>
    </source>
</evidence>
<dbReference type="SMART" id="SM00530">
    <property type="entry name" value="HTH_XRE"/>
    <property type="match status" value="1"/>
</dbReference>
<dbReference type="Pfam" id="PF01381">
    <property type="entry name" value="HTH_3"/>
    <property type="match status" value="1"/>
</dbReference>
<evidence type="ECO:0000313" key="3">
    <source>
        <dbReference type="EMBL" id="MBE6092063.1"/>
    </source>
</evidence>
<feature type="domain" description="HTH cro/C1-type" evidence="2">
    <location>
        <begin position="18"/>
        <end position="72"/>
    </location>
</feature>
<protein>
    <submittedName>
        <fullName evidence="3">Helix-turn-helix transcriptional regulator</fullName>
    </submittedName>
</protein>
<name>A0A927ZS47_SELRU</name>
<proteinExistence type="predicted"/>
<gene>
    <name evidence="3" type="ORF">E7201_02620</name>
</gene>
<accession>A0A927ZS47</accession>
<organism evidence="3 4">
    <name type="scientific">Selenomonas ruminantium</name>
    <dbReference type="NCBI Taxonomy" id="971"/>
    <lineage>
        <taxon>Bacteria</taxon>
        <taxon>Bacillati</taxon>
        <taxon>Bacillota</taxon>
        <taxon>Negativicutes</taxon>
        <taxon>Selenomonadales</taxon>
        <taxon>Selenomonadaceae</taxon>
        <taxon>Selenomonas</taxon>
    </lineage>
</organism>
<dbReference type="Proteomes" id="UP000761380">
    <property type="component" value="Unassembled WGS sequence"/>
</dbReference>
<sequence length="215" mass="24086">MLKRRRKKLEKNFINAQIKTLRKALKLNQAAFGDRIGLKQGAISKMELDGGTVTDQNIKLICEKFNVRREWLTEGTGEMLQETEDTLFAAFAERNHLSPDDQNLARYMLQLTSEERQKVITFILGMAESIRQGRPETQPPAIVPATVIPGALPYSQQEAAEIAAVHEKYRAMREGAVPNEAIMERAQLHQELDAALDEKNTATNSPSNVSSEKPA</sequence>
<feature type="compositionally biased region" description="Polar residues" evidence="1">
    <location>
        <begin position="201"/>
        <end position="215"/>
    </location>
</feature>
<dbReference type="PROSITE" id="PS50943">
    <property type="entry name" value="HTH_CROC1"/>
    <property type="match status" value="1"/>
</dbReference>
<dbReference type="CDD" id="cd00093">
    <property type="entry name" value="HTH_XRE"/>
    <property type="match status" value="1"/>
</dbReference>
<dbReference type="EMBL" id="SVBY01000011">
    <property type="protein sequence ID" value="MBE6092063.1"/>
    <property type="molecule type" value="Genomic_DNA"/>
</dbReference>
<feature type="region of interest" description="Disordered" evidence="1">
    <location>
        <begin position="194"/>
        <end position="215"/>
    </location>
</feature>
<dbReference type="InterPro" id="IPR010982">
    <property type="entry name" value="Lambda_DNA-bd_dom_sf"/>
</dbReference>
<dbReference type="Gene3D" id="1.10.260.40">
    <property type="entry name" value="lambda repressor-like DNA-binding domains"/>
    <property type="match status" value="1"/>
</dbReference>